<sequence length="342" mass="37689">MQPIRTLHDFFIRSGAQVLLYHMGRRVTPCSPATLAAFETGEQSWPCPWQGQARLACVFTLGDAPEPMIWFLALPLDEQGQLDPGPRDAFLQRLLETLGRSVEHLGRDDGHVDNLMKDNPLAFTPPLPYQAMMHARASFDLDHPASQHLELVEAYLAGEQDASQWPALGLQGLADFAVRHDSHQAAALATRLPELPVEVVHALCHCLEHVAVESSLTRALRGRGERAAQQGDLETLCACVRAVGAGPTDEVGAWFDDLLDDPHACGPDLLAAIAARGWEHLEDDRRLPLLLQRAAEHPKADFFALARDLALIPRLRLPVLMCLRDATADSAIGRRLTSLHRQ</sequence>
<accession>A0ABV7LLE6</accession>
<dbReference type="EMBL" id="JBHRUG010000013">
    <property type="protein sequence ID" value="MFC3283140.1"/>
    <property type="molecule type" value="Genomic_DNA"/>
</dbReference>
<dbReference type="InterPro" id="IPR021936">
    <property type="entry name" value="DUF3549"/>
</dbReference>
<dbReference type="Pfam" id="PF12069">
    <property type="entry name" value="DUF3549"/>
    <property type="match status" value="1"/>
</dbReference>
<gene>
    <name evidence="1" type="ORF">ACFOEV_05885</name>
</gene>
<evidence type="ECO:0000313" key="1">
    <source>
        <dbReference type="EMBL" id="MFC3283140.1"/>
    </source>
</evidence>
<dbReference type="Proteomes" id="UP001595579">
    <property type="component" value="Unassembled WGS sequence"/>
</dbReference>
<organism evidence="1 2">
    <name type="scientific">Litchfieldella rifensis</name>
    <dbReference type="NCBI Taxonomy" id="762643"/>
    <lineage>
        <taxon>Bacteria</taxon>
        <taxon>Pseudomonadati</taxon>
        <taxon>Pseudomonadota</taxon>
        <taxon>Gammaproteobacteria</taxon>
        <taxon>Oceanospirillales</taxon>
        <taxon>Halomonadaceae</taxon>
        <taxon>Litchfieldella</taxon>
    </lineage>
</organism>
<proteinExistence type="predicted"/>
<reference evidence="2" key="1">
    <citation type="journal article" date="2019" name="Int. J. Syst. Evol. Microbiol.">
        <title>The Global Catalogue of Microorganisms (GCM) 10K type strain sequencing project: providing services to taxonomists for standard genome sequencing and annotation.</title>
        <authorList>
            <consortium name="The Broad Institute Genomics Platform"/>
            <consortium name="The Broad Institute Genome Sequencing Center for Infectious Disease"/>
            <person name="Wu L."/>
            <person name="Ma J."/>
        </authorList>
    </citation>
    <scope>NUCLEOTIDE SEQUENCE [LARGE SCALE GENOMIC DNA]</scope>
    <source>
        <strain evidence="2">CECT 7698</strain>
    </source>
</reference>
<evidence type="ECO:0000313" key="2">
    <source>
        <dbReference type="Proteomes" id="UP001595579"/>
    </source>
</evidence>
<dbReference type="RefSeq" id="WP_386772206.1">
    <property type="nucleotide sequence ID" value="NZ_JBHRUG010000013.1"/>
</dbReference>
<protein>
    <submittedName>
        <fullName evidence="1">DUF3549 family protein</fullName>
    </submittedName>
</protein>
<name>A0ABV7LLE6_9GAMM</name>
<keyword evidence="2" id="KW-1185">Reference proteome</keyword>
<comment type="caution">
    <text evidence="1">The sequence shown here is derived from an EMBL/GenBank/DDBJ whole genome shotgun (WGS) entry which is preliminary data.</text>
</comment>